<name>A0A1I5I9M6_9BACT</name>
<dbReference type="SUPFAM" id="SSF51695">
    <property type="entry name" value="PLC-like phosphodiesterases"/>
    <property type="match status" value="1"/>
</dbReference>
<keyword evidence="1" id="KW-0732">Signal</keyword>
<reference evidence="4" key="1">
    <citation type="submission" date="2016-10" db="EMBL/GenBank/DDBJ databases">
        <authorList>
            <person name="Varghese N."/>
            <person name="Submissions S."/>
        </authorList>
    </citation>
    <scope>NUCLEOTIDE SEQUENCE [LARGE SCALE GENOMIC DNA]</scope>
    <source>
        <strain evidence="4">DSM 15282</strain>
    </source>
</reference>
<dbReference type="RefSeq" id="WP_091654916.1">
    <property type="nucleotide sequence ID" value="NZ_FOVW01000008.1"/>
</dbReference>
<dbReference type="CDD" id="cd08567">
    <property type="entry name" value="GDPD_SpGDE_like"/>
    <property type="match status" value="1"/>
</dbReference>
<proteinExistence type="predicted"/>
<dbReference type="AlphaFoldDB" id="A0A1I5I9M6"/>
<dbReference type="Gene3D" id="3.20.20.190">
    <property type="entry name" value="Phosphatidylinositol (PI) phosphodiesterase"/>
    <property type="match status" value="1"/>
</dbReference>
<protein>
    <submittedName>
        <fullName evidence="3">Glycerophosphoryl diester phosphodiesterase</fullName>
    </submittedName>
</protein>
<feature type="signal peptide" evidence="1">
    <location>
        <begin position="1"/>
        <end position="18"/>
    </location>
</feature>
<organism evidence="3 4">
    <name type="scientific">Algoriphagus ornithinivorans</name>
    <dbReference type="NCBI Taxonomy" id="226506"/>
    <lineage>
        <taxon>Bacteria</taxon>
        <taxon>Pseudomonadati</taxon>
        <taxon>Bacteroidota</taxon>
        <taxon>Cytophagia</taxon>
        <taxon>Cytophagales</taxon>
        <taxon>Cyclobacteriaceae</taxon>
        <taxon>Algoriphagus</taxon>
    </lineage>
</organism>
<dbReference type="EMBL" id="FOVW01000008">
    <property type="protein sequence ID" value="SFO57273.1"/>
    <property type="molecule type" value="Genomic_DNA"/>
</dbReference>
<dbReference type="InterPro" id="IPR017946">
    <property type="entry name" value="PLC-like_Pdiesterase_TIM-brl"/>
</dbReference>
<dbReference type="InterPro" id="IPR030395">
    <property type="entry name" value="GP_PDE_dom"/>
</dbReference>
<dbReference type="GO" id="GO:0008081">
    <property type="term" value="F:phosphoric diester hydrolase activity"/>
    <property type="evidence" value="ECO:0007669"/>
    <property type="project" value="InterPro"/>
</dbReference>
<evidence type="ECO:0000259" key="2">
    <source>
        <dbReference type="PROSITE" id="PS51704"/>
    </source>
</evidence>
<evidence type="ECO:0000256" key="1">
    <source>
        <dbReference type="SAM" id="SignalP"/>
    </source>
</evidence>
<dbReference type="STRING" id="226506.SAMN04488519_108169"/>
<feature type="chain" id="PRO_5011664997" evidence="1">
    <location>
        <begin position="19"/>
        <end position="289"/>
    </location>
</feature>
<evidence type="ECO:0000313" key="3">
    <source>
        <dbReference type="EMBL" id="SFO57273.1"/>
    </source>
</evidence>
<dbReference type="GO" id="GO:0006629">
    <property type="term" value="P:lipid metabolic process"/>
    <property type="evidence" value="ECO:0007669"/>
    <property type="project" value="InterPro"/>
</dbReference>
<gene>
    <name evidence="3" type="ORF">SAMN04488519_108169</name>
</gene>
<feature type="domain" description="GP-PDE" evidence="2">
    <location>
        <begin position="22"/>
        <end position="289"/>
    </location>
</feature>
<sequence length="289" mass="32796">MKNLFLYLFAFLPMSVSAQYSYDLQGHRGTRGLMPENTIPAMTKALDLGVTTLELDLAITKDGQVILSHEPFMNPLICLDSEGNHIASGDHSFNIYQLTYQEILAYDCGSKFHPGYPQQVKFFATKPLLEDVFAVAEKYASDMGLPQPRYNIEIKSSPDGDGIYHPEVPEFSDKVVKLIAEKLGWERVNIQSFDFRVLQYIHENHPEVPLAMLVENAATYQEDLKELGFVPDIFSPHFRNLNAEIIAFFHHKGMKVIPWTVNNTEEMNKLLDLGVDGIITDYPNLAPKR</sequence>
<keyword evidence="4" id="KW-1185">Reference proteome</keyword>
<dbReference type="PANTHER" id="PTHR46211">
    <property type="entry name" value="GLYCEROPHOSPHORYL DIESTER PHOSPHODIESTERASE"/>
    <property type="match status" value="1"/>
</dbReference>
<dbReference type="Proteomes" id="UP000199564">
    <property type="component" value="Unassembled WGS sequence"/>
</dbReference>
<dbReference type="PANTHER" id="PTHR46211:SF14">
    <property type="entry name" value="GLYCEROPHOSPHODIESTER PHOSPHODIESTERASE"/>
    <property type="match status" value="1"/>
</dbReference>
<accession>A0A1I5I9M6</accession>
<dbReference type="Pfam" id="PF03009">
    <property type="entry name" value="GDPD"/>
    <property type="match status" value="1"/>
</dbReference>
<evidence type="ECO:0000313" key="4">
    <source>
        <dbReference type="Proteomes" id="UP000199564"/>
    </source>
</evidence>
<dbReference type="PROSITE" id="PS51704">
    <property type="entry name" value="GP_PDE"/>
    <property type="match status" value="1"/>
</dbReference>